<feature type="chain" id="PRO_5045552618" description="Zinc transport system substrate-binding protein" evidence="1">
    <location>
        <begin position="23"/>
        <end position="440"/>
    </location>
</feature>
<evidence type="ECO:0008006" key="4">
    <source>
        <dbReference type="Google" id="ProtNLM"/>
    </source>
</evidence>
<reference evidence="2 3" key="1">
    <citation type="submission" date="2012-09" db="EMBL/GenBank/DDBJ databases">
        <title>Genome Sequence of alkane-degrading Bacterium Alcanivorax sp. 6-D-6.</title>
        <authorList>
            <person name="Lai Q."/>
            <person name="Shao Z."/>
        </authorList>
    </citation>
    <scope>NUCLEOTIDE SEQUENCE [LARGE SCALE GENOMIC DNA]</scope>
    <source>
        <strain evidence="2 3">6-D-6</strain>
    </source>
</reference>
<comment type="caution">
    <text evidence="2">The sequence shown here is derived from an EMBL/GenBank/DDBJ whole genome shotgun (WGS) entry which is preliminary data.</text>
</comment>
<sequence>MNSSHHSALPRLGALTLALLLAACNNDTGSTTLPGGDDHDHDHEESAGRLVFTQAAGTNSRVHVYDLEEGSALADFALTYPPTALYASPGNRYALIIQRDDDQVQVLDSGIYLHGDHAHADTPSLTGQELFGSSPTHYRVNDGLAALFFDGDSATSQNSGFQLFNDTTLENTSVLASQELANAHHGIAEPLGEWVLSSDDSDGDGSADGIRLFQLHGDHFHDQGLLGTTCPGLHGGASNTSHSVFGCEDGALVAELHGDHFHDHKVNAPERLVTILGNSDLTDFVAFSYPDYNLYRIEPEATDAELLTWREGAAADAKPLAYGLDPHGEHLVIVDDSGELHVIDTADWSHHGHTSLLDQVPATGTSAPALAFSSDGHELFVSDPVAGAILRVELESLEVSEVVTDLGFAPLGLVWTGIAEEHDDHDHGEEEDDHEHDHEH</sequence>
<proteinExistence type="predicted"/>
<protein>
    <recommendedName>
        <fullName evidence="4">Zinc transport system substrate-binding protein</fullName>
    </recommendedName>
</protein>
<feature type="signal peptide" evidence="1">
    <location>
        <begin position="1"/>
        <end position="22"/>
    </location>
</feature>
<dbReference type="RefSeq" id="WP_159659875.1">
    <property type="nucleotide sequence ID" value="NZ_AQPF01000003.1"/>
</dbReference>
<evidence type="ECO:0000313" key="2">
    <source>
        <dbReference type="EMBL" id="KAF0807584.1"/>
    </source>
</evidence>
<evidence type="ECO:0000313" key="3">
    <source>
        <dbReference type="Proteomes" id="UP000771797"/>
    </source>
</evidence>
<dbReference type="InterPro" id="IPR011044">
    <property type="entry name" value="Quino_amine_DH_bsu"/>
</dbReference>
<keyword evidence="1" id="KW-0732">Signal</keyword>
<keyword evidence="3" id="KW-1185">Reference proteome</keyword>
<gene>
    <name evidence="2" type="ORF">A6D6_00581</name>
</gene>
<evidence type="ECO:0000256" key="1">
    <source>
        <dbReference type="SAM" id="SignalP"/>
    </source>
</evidence>
<dbReference type="SUPFAM" id="SSF50969">
    <property type="entry name" value="YVTN repeat-like/Quinoprotein amine dehydrogenase"/>
    <property type="match status" value="1"/>
</dbReference>
<dbReference type="Gene3D" id="2.130.10.10">
    <property type="entry name" value="YVTN repeat-like/Quinoprotein amine dehydrogenase"/>
    <property type="match status" value="1"/>
</dbReference>
<dbReference type="InterPro" id="IPR015943">
    <property type="entry name" value="WD40/YVTN_repeat-like_dom_sf"/>
</dbReference>
<dbReference type="Proteomes" id="UP000771797">
    <property type="component" value="Unassembled WGS sequence"/>
</dbReference>
<accession>A0ABQ6YBZ0</accession>
<dbReference type="EMBL" id="AQPF01000003">
    <property type="protein sequence ID" value="KAF0807584.1"/>
    <property type="molecule type" value="Genomic_DNA"/>
</dbReference>
<organism evidence="2 3">
    <name type="scientific">Alcanivorax xiamenensis</name>
    <dbReference type="NCBI Taxonomy" id="1177156"/>
    <lineage>
        <taxon>Bacteria</taxon>
        <taxon>Pseudomonadati</taxon>
        <taxon>Pseudomonadota</taxon>
        <taxon>Gammaproteobacteria</taxon>
        <taxon>Oceanospirillales</taxon>
        <taxon>Alcanivoracaceae</taxon>
        <taxon>Alcanivorax</taxon>
    </lineage>
</organism>
<name>A0ABQ6YBZ0_9GAMM</name>